<dbReference type="Proteomes" id="UP000240883">
    <property type="component" value="Unassembled WGS sequence"/>
</dbReference>
<dbReference type="Gene3D" id="2.60.130.10">
    <property type="entry name" value="Aromatic compound dioxygenase"/>
    <property type="match status" value="1"/>
</dbReference>
<evidence type="ECO:0000256" key="3">
    <source>
        <dbReference type="ARBA" id="ARBA00022723"/>
    </source>
</evidence>
<feature type="domain" description="Catechol dioxygenase N-terminal" evidence="8">
    <location>
        <begin position="34"/>
        <end position="103"/>
    </location>
</feature>
<evidence type="ECO:0000313" key="10">
    <source>
        <dbReference type="Proteomes" id="UP000240883"/>
    </source>
</evidence>
<dbReference type="GO" id="GO:0018576">
    <property type="term" value="F:catechol 1,2-dioxygenase activity"/>
    <property type="evidence" value="ECO:0007669"/>
    <property type="project" value="InterPro"/>
</dbReference>
<proteinExistence type="inferred from homology"/>
<keyword evidence="5" id="KW-0560">Oxidoreductase</keyword>
<evidence type="ECO:0000313" key="9">
    <source>
        <dbReference type="EMBL" id="PSN67977.1"/>
    </source>
</evidence>
<keyword evidence="6" id="KW-0408">Iron</keyword>
<evidence type="ECO:0000256" key="4">
    <source>
        <dbReference type="ARBA" id="ARBA00022964"/>
    </source>
</evidence>
<sequence length="319" mass="35394">MATNGAAVSDSKTHKFDPNFTQKVINATGPKSTPRVRQLTASLIQHLHDFARENELTVDEWMAGVQLLNEAGQMSNDRRNEGQLVCDVLGLESLVDEITYKLASDAADEPTSTAILGPFWRQDAPQKAMGESIVTGFEDEGDRTWMHGIVTDYKTGKPIEGATLDVWHTAPNGLYEQQDPDQPDMNLRGRFTTGPDGKFNFYCLRPVPYPIPYDGPAGKILQALDRHPYRPAHIHFILTAPGYKPIVTQIFDRNSKYLEDDSVFAVKDSLVVDFIPFKGDSKADFELPYDFKLASFEDAKKYSAAGTTEESASGINGKL</sequence>
<dbReference type="CDD" id="cd03461">
    <property type="entry name" value="1_2-HQD"/>
    <property type="match status" value="1"/>
</dbReference>
<evidence type="ECO:0000256" key="6">
    <source>
        <dbReference type="ARBA" id="ARBA00023004"/>
    </source>
</evidence>
<dbReference type="InterPro" id="IPR050770">
    <property type="entry name" value="Intradiol_RC_Dioxygenase"/>
</dbReference>
<dbReference type="PANTHER" id="PTHR33711:SF7">
    <property type="entry name" value="INTRADIOL RING-CLEAVAGE DIOXYGENASES DOMAIN-CONTAINING PROTEIN-RELATED"/>
    <property type="match status" value="1"/>
</dbReference>
<evidence type="ECO:0000256" key="1">
    <source>
        <dbReference type="ARBA" id="ARBA00001965"/>
    </source>
</evidence>
<dbReference type="InterPro" id="IPR015889">
    <property type="entry name" value="Intradiol_dOase_core"/>
</dbReference>
<dbReference type="GO" id="GO:0008199">
    <property type="term" value="F:ferric iron binding"/>
    <property type="evidence" value="ECO:0007669"/>
    <property type="project" value="InterPro"/>
</dbReference>
<dbReference type="SUPFAM" id="SSF49482">
    <property type="entry name" value="Aromatic compound dioxygenase"/>
    <property type="match status" value="1"/>
</dbReference>
<keyword evidence="4 9" id="KW-0223">Dioxygenase</keyword>
<evidence type="ECO:0000259" key="7">
    <source>
        <dbReference type="Pfam" id="PF00775"/>
    </source>
</evidence>
<comment type="cofactor">
    <cofactor evidence="1">
        <name>Fe(3+)</name>
        <dbReference type="ChEBI" id="CHEBI:29034"/>
    </cofactor>
</comment>
<feature type="domain" description="Intradiol ring-cleavage dioxygenases" evidence="7">
    <location>
        <begin position="117"/>
        <end position="293"/>
    </location>
</feature>
<dbReference type="InterPro" id="IPR000627">
    <property type="entry name" value="Intradiol_dOase_C"/>
</dbReference>
<dbReference type="GO" id="GO:0009712">
    <property type="term" value="P:catechol-containing compound metabolic process"/>
    <property type="evidence" value="ECO:0007669"/>
    <property type="project" value="InterPro"/>
</dbReference>
<name>A0A2T2NRC6_CORCC</name>
<organism evidence="9 10">
    <name type="scientific">Corynespora cassiicola Philippines</name>
    <dbReference type="NCBI Taxonomy" id="1448308"/>
    <lineage>
        <taxon>Eukaryota</taxon>
        <taxon>Fungi</taxon>
        <taxon>Dikarya</taxon>
        <taxon>Ascomycota</taxon>
        <taxon>Pezizomycotina</taxon>
        <taxon>Dothideomycetes</taxon>
        <taxon>Pleosporomycetidae</taxon>
        <taxon>Pleosporales</taxon>
        <taxon>Corynesporascaceae</taxon>
        <taxon>Corynespora</taxon>
    </lineage>
</organism>
<dbReference type="Pfam" id="PF04444">
    <property type="entry name" value="Dioxygenase_N"/>
    <property type="match status" value="1"/>
</dbReference>
<gene>
    <name evidence="9" type="ORF">BS50DRAFT_491389</name>
</gene>
<dbReference type="STRING" id="1448308.A0A2T2NRC6"/>
<reference evidence="9 10" key="1">
    <citation type="journal article" date="2018" name="Front. Microbiol.">
        <title>Genome-Wide Analysis of Corynespora cassiicola Leaf Fall Disease Putative Effectors.</title>
        <authorList>
            <person name="Lopez D."/>
            <person name="Ribeiro S."/>
            <person name="Label P."/>
            <person name="Fumanal B."/>
            <person name="Venisse J.S."/>
            <person name="Kohler A."/>
            <person name="de Oliveira R.R."/>
            <person name="Labutti K."/>
            <person name="Lipzen A."/>
            <person name="Lail K."/>
            <person name="Bauer D."/>
            <person name="Ohm R.A."/>
            <person name="Barry K.W."/>
            <person name="Spatafora J."/>
            <person name="Grigoriev I.V."/>
            <person name="Martin F.M."/>
            <person name="Pujade-Renaud V."/>
        </authorList>
    </citation>
    <scope>NUCLEOTIDE SEQUENCE [LARGE SCALE GENOMIC DNA]</scope>
    <source>
        <strain evidence="9 10">Philippines</strain>
    </source>
</reference>
<dbReference type="EMBL" id="KZ678134">
    <property type="protein sequence ID" value="PSN67977.1"/>
    <property type="molecule type" value="Genomic_DNA"/>
</dbReference>
<evidence type="ECO:0000256" key="5">
    <source>
        <dbReference type="ARBA" id="ARBA00023002"/>
    </source>
</evidence>
<dbReference type="Pfam" id="PF00775">
    <property type="entry name" value="Dioxygenase_C"/>
    <property type="match status" value="1"/>
</dbReference>
<comment type="similarity">
    <text evidence="2">Belongs to the intradiol ring-cleavage dioxygenase family.</text>
</comment>
<protein>
    <submittedName>
        <fullName evidence="9">Aromatic compound dioxygenase</fullName>
    </submittedName>
</protein>
<accession>A0A2T2NRC6</accession>
<evidence type="ECO:0000256" key="2">
    <source>
        <dbReference type="ARBA" id="ARBA00007825"/>
    </source>
</evidence>
<evidence type="ECO:0000259" key="8">
    <source>
        <dbReference type="Pfam" id="PF04444"/>
    </source>
</evidence>
<keyword evidence="3" id="KW-0479">Metal-binding</keyword>
<dbReference type="OrthoDB" id="5238185at2759"/>
<dbReference type="PANTHER" id="PTHR33711">
    <property type="entry name" value="DIOXYGENASE, PUTATIVE (AFU_ORTHOLOGUE AFUA_2G02910)-RELATED"/>
    <property type="match status" value="1"/>
</dbReference>
<dbReference type="InterPro" id="IPR007535">
    <property type="entry name" value="Catechol_dOase_N"/>
</dbReference>
<dbReference type="InterPro" id="IPR039390">
    <property type="entry name" value="1_2-HQD/HQD"/>
</dbReference>
<keyword evidence="10" id="KW-1185">Reference proteome</keyword>
<dbReference type="AlphaFoldDB" id="A0A2T2NRC6"/>